<comment type="subcellular location">
    <subcellularLocation>
        <location evidence="1 11">Membrane</location>
        <topology evidence="1 11">Multi-pass membrane protein</topology>
    </subcellularLocation>
</comment>
<feature type="transmembrane region" description="Helical" evidence="11">
    <location>
        <begin position="63"/>
        <end position="84"/>
    </location>
</feature>
<dbReference type="InterPro" id="IPR000644">
    <property type="entry name" value="CBS_dom"/>
</dbReference>
<keyword evidence="5 11" id="KW-1133">Transmembrane helix</keyword>
<evidence type="ECO:0000256" key="11">
    <source>
        <dbReference type="RuleBase" id="RU361221"/>
    </source>
</evidence>
<evidence type="ECO:0000313" key="15">
    <source>
        <dbReference type="Proteomes" id="UP001146793"/>
    </source>
</evidence>
<keyword evidence="7 10" id="KW-0129">CBS domain</keyword>
<dbReference type="PROSITE" id="PS51371">
    <property type="entry name" value="CBS"/>
    <property type="match status" value="2"/>
</dbReference>
<feature type="compositionally biased region" description="Low complexity" evidence="12">
    <location>
        <begin position="791"/>
        <end position="800"/>
    </location>
</feature>
<keyword evidence="4" id="KW-0677">Repeat</keyword>
<dbReference type="InterPro" id="IPR046342">
    <property type="entry name" value="CBS_dom_sf"/>
</dbReference>
<dbReference type="PRINTS" id="PR00762">
    <property type="entry name" value="CLCHANNEL"/>
</dbReference>
<feature type="compositionally biased region" description="Basic and acidic residues" evidence="12">
    <location>
        <begin position="805"/>
        <end position="814"/>
    </location>
</feature>
<feature type="compositionally biased region" description="Basic and acidic residues" evidence="12">
    <location>
        <begin position="832"/>
        <end position="841"/>
    </location>
</feature>
<dbReference type="SUPFAM" id="SSF54631">
    <property type="entry name" value="CBS-domain pair"/>
    <property type="match status" value="1"/>
</dbReference>
<dbReference type="GO" id="GO:0016020">
    <property type="term" value="C:membrane"/>
    <property type="evidence" value="ECO:0007669"/>
    <property type="project" value="UniProtKB-SubCell"/>
</dbReference>
<dbReference type="SMART" id="SM00116">
    <property type="entry name" value="CBS"/>
    <property type="match status" value="2"/>
</dbReference>
<dbReference type="PANTHER" id="PTHR11689:SF136">
    <property type="entry name" value="H(+)_CL(-) EXCHANGE TRANSPORTER 7"/>
    <property type="match status" value="1"/>
</dbReference>
<dbReference type="CDD" id="cd04591">
    <property type="entry name" value="CBS_pair_voltage-gated_CLC_euk_bac"/>
    <property type="match status" value="1"/>
</dbReference>
<dbReference type="EMBL" id="JANTQA010000047">
    <property type="protein sequence ID" value="KAJ3432008.1"/>
    <property type="molecule type" value="Genomic_DNA"/>
</dbReference>
<evidence type="ECO:0000256" key="4">
    <source>
        <dbReference type="ARBA" id="ARBA00022737"/>
    </source>
</evidence>
<reference evidence="14" key="1">
    <citation type="submission" date="2022-08" db="EMBL/GenBank/DDBJ databases">
        <title>Novel sulphate-reducing endosymbionts in the free-living metamonad Anaeramoeba.</title>
        <authorList>
            <person name="Jerlstrom-Hultqvist J."/>
            <person name="Cepicka I."/>
            <person name="Gallot-Lavallee L."/>
            <person name="Salas-Leiva D."/>
            <person name="Curtis B.A."/>
            <person name="Zahonova K."/>
            <person name="Pipaliya S."/>
            <person name="Dacks J."/>
            <person name="Roger A.J."/>
        </authorList>
    </citation>
    <scope>NUCLEOTIDE SEQUENCE</scope>
    <source>
        <strain evidence="14">Busselton2</strain>
    </source>
</reference>
<evidence type="ECO:0000259" key="13">
    <source>
        <dbReference type="PROSITE" id="PS51371"/>
    </source>
</evidence>
<comment type="caution">
    <text evidence="14">The sequence shown here is derived from an EMBL/GenBank/DDBJ whole genome shotgun (WGS) entry which is preliminary data.</text>
</comment>
<feature type="compositionally biased region" description="Acidic residues" evidence="12">
    <location>
        <begin position="758"/>
        <end position="774"/>
    </location>
</feature>
<dbReference type="PANTHER" id="PTHR11689">
    <property type="entry name" value="CHLORIDE CHANNEL PROTEIN CLC FAMILY MEMBER"/>
    <property type="match status" value="1"/>
</dbReference>
<evidence type="ECO:0000256" key="5">
    <source>
        <dbReference type="ARBA" id="ARBA00022989"/>
    </source>
</evidence>
<dbReference type="InterPro" id="IPR051280">
    <property type="entry name" value="Cl-channel/antiporter"/>
</dbReference>
<dbReference type="Gene3D" id="3.10.580.10">
    <property type="entry name" value="CBS-domain"/>
    <property type="match status" value="2"/>
</dbReference>
<proteinExistence type="inferred from homology"/>
<evidence type="ECO:0000256" key="9">
    <source>
        <dbReference type="ARBA" id="ARBA00023214"/>
    </source>
</evidence>
<feature type="transmembrane region" description="Helical" evidence="11">
    <location>
        <begin position="357"/>
        <end position="378"/>
    </location>
</feature>
<keyword evidence="6 11" id="KW-0406">Ion transport</keyword>
<dbReference type="Proteomes" id="UP001146793">
    <property type="component" value="Unassembled WGS sequence"/>
</dbReference>
<feature type="transmembrane region" description="Helical" evidence="11">
    <location>
        <begin position="227"/>
        <end position="250"/>
    </location>
</feature>
<dbReference type="InterPro" id="IPR001807">
    <property type="entry name" value="ClC"/>
</dbReference>
<sequence length="850" mass="94891">MSFFEDTQFEEEQDKETMSTKFAPSLVHNFESLNYDSPPNEITEKKLKRETKKAETKTNLKRWVICFFIGIFTATVAFLIDYFVHHLSEYKFKFSGKFITDDCIASNTKCFFKPFFAHVGFSLGMVLIAGFLTFLVPVAKGSGIPEIKSFMNGVKVPKVVRFSTLVSKAIGVLFAVAGGLTVGKEGPMIHSGAVIAAGISQGKTTTFKRDYASSLKEFRNDQEKLDFVASGAAAGVASAFGAPIGGVLFALEEGASYWNQPLTWRVFFSAMSATFFLNFLLSGTSEGEDRAWGNLYRPGLISFGDFSTKSTSYNIATFPLFLVVGVVGGLFGAVYNSVNIKITKFRRKYITSRRSRFLEVILVGIVTSVFSYVCSFALHSCHDFAIIPGVSSGDVTENMVRFCPKGFYNDLGSIFFETQEQSIKNLFHFSGVFSNTSLIIFGLIYFFISAWTYGISVPSGLFVPVILFGASYGRLLGRLFDTMFPDLHINTATFALIGSASSLGGVMRMTVSLCVILLEATNEISYGLPIMCTIMCAKLVGDFFNHGIYDMHLQIAHVPFLEWDTPHPFKKKYVKDVMNKDIKSFNQQVTLGEIHRILTTTSHNAFPVVNRKNKFTGLVRREDLVALIKKATLMKNRKQRANDDMNEPLIEDQLHQSDNSNSKNVNPNKIHKIKISVQDLMNEYPRFTKIEHIQIQRNDLQKIISLKPITAKTPYTVNYKTYLPRAYRLFRTLGIRHLPCTDENNKVIGMITRKDIMEPESDSEDSDNENDSVSDSDSGSGSDPDPDHDSNSNSNPNLSNYKPNNKIEKHDKESTSNSNSGSGSGSGSIHVDVIDINKNDENKDEEQEEN</sequence>
<evidence type="ECO:0000256" key="3">
    <source>
        <dbReference type="ARBA" id="ARBA00022692"/>
    </source>
</evidence>
<keyword evidence="3 11" id="KW-0812">Transmembrane</keyword>
<feature type="region of interest" description="Disordered" evidence="12">
    <location>
        <begin position="758"/>
        <end position="850"/>
    </location>
</feature>
<dbReference type="InterPro" id="IPR014743">
    <property type="entry name" value="Cl-channel_core"/>
</dbReference>
<evidence type="ECO:0000256" key="12">
    <source>
        <dbReference type="SAM" id="MobiDB-lite"/>
    </source>
</evidence>
<keyword evidence="8 11" id="KW-0472">Membrane</keyword>
<dbReference type="Gene3D" id="1.10.3080.10">
    <property type="entry name" value="Clc chloride channel"/>
    <property type="match status" value="1"/>
</dbReference>
<feature type="transmembrane region" description="Helical" evidence="11">
    <location>
        <begin position="315"/>
        <end position="336"/>
    </location>
</feature>
<evidence type="ECO:0000256" key="2">
    <source>
        <dbReference type="ARBA" id="ARBA00022448"/>
    </source>
</evidence>
<feature type="transmembrane region" description="Helical" evidence="11">
    <location>
        <begin position="426"/>
        <end position="448"/>
    </location>
</feature>
<evidence type="ECO:0000256" key="8">
    <source>
        <dbReference type="ARBA" id="ARBA00023136"/>
    </source>
</evidence>
<keyword evidence="9 11" id="KW-0868">Chloride</keyword>
<comment type="caution">
    <text evidence="11">Lacks conserved residue(s) required for the propagation of feature annotation.</text>
</comment>
<feature type="transmembrane region" description="Helical" evidence="11">
    <location>
        <begin position="159"/>
        <end position="182"/>
    </location>
</feature>
<evidence type="ECO:0000256" key="1">
    <source>
        <dbReference type="ARBA" id="ARBA00004141"/>
    </source>
</evidence>
<evidence type="ECO:0000256" key="7">
    <source>
        <dbReference type="ARBA" id="ARBA00023122"/>
    </source>
</evidence>
<dbReference type="Pfam" id="PF00571">
    <property type="entry name" value="CBS"/>
    <property type="match status" value="2"/>
</dbReference>
<feature type="domain" description="CBS" evidence="13">
    <location>
        <begin position="709"/>
        <end position="766"/>
    </location>
</feature>
<evidence type="ECO:0000256" key="6">
    <source>
        <dbReference type="ARBA" id="ARBA00023065"/>
    </source>
</evidence>
<keyword evidence="2 11" id="KW-0813">Transport</keyword>
<evidence type="ECO:0000256" key="10">
    <source>
        <dbReference type="PROSITE-ProRule" id="PRU00703"/>
    </source>
</evidence>
<dbReference type="SUPFAM" id="SSF81340">
    <property type="entry name" value="Clc chloride channel"/>
    <property type="match status" value="1"/>
</dbReference>
<feature type="transmembrane region" description="Helical" evidence="11">
    <location>
        <begin position="455"/>
        <end position="473"/>
    </location>
</feature>
<name>A0AAV7YQF2_9EUKA</name>
<accession>A0AAV7YQF2</accession>
<feature type="transmembrane region" description="Helical" evidence="11">
    <location>
        <begin position="115"/>
        <end position="138"/>
    </location>
</feature>
<feature type="transmembrane region" description="Helical" evidence="11">
    <location>
        <begin position="262"/>
        <end position="281"/>
    </location>
</feature>
<comment type="similarity">
    <text evidence="11">Belongs to the chloride channel (TC 2.A.49) family.</text>
</comment>
<protein>
    <recommendedName>
        <fullName evidence="11">Chloride channel protein</fullName>
    </recommendedName>
</protein>
<dbReference type="GO" id="GO:0005254">
    <property type="term" value="F:chloride channel activity"/>
    <property type="evidence" value="ECO:0007669"/>
    <property type="project" value="UniProtKB-UniRule"/>
</dbReference>
<organism evidence="14 15">
    <name type="scientific">Anaeramoeba flamelloides</name>
    <dbReference type="NCBI Taxonomy" id="1746091"/>
    <lineage>
        <taxon>Eukaryota</taxon>
        <taxon>Metamonada</taxon>
        <taxon>Anaeramoebidae</taxon>
        <taxon>Anaeramoeba</taxon>
    </lineage>
</organism>
<dbReference type="AlphaFoldDB" id="A0AAV7YQF2"/>
<feature type="domain" description="CBS" evidence="13">
    <location>
        <begin position="578"/>
        <end position="634"/>
    </location>
</feature>
<gene>
    <name evidence="14" type="ORF">M0812_20937</name>
</gene>
<evidence type="ECO:0000313" key="14">
    <source>
        <dbReference type="EMBL" id="KAJ3432008.1"/>
    </source>
</evidence>
<dbReference type="Pfam" id="PF00654">
    <property type="entry name" value="Voltage_CLC"/>
    <property type="match status" value="1"/>
</dbReference>